<keyword evidence="4" id="KW-0963">Cytoplasm</keyword>
<evidence type="ECO:0000256" key="10">
    <source>
        <dbReference type="ARBA" id="ARBA00023163"/>
    </source>
</evidence>
<evidence type="ECO:0000256" key="3">
    <source>
        <dbReference type="ARBA" id="ARBA00011738"/>
    </source>
</evidence>
<dbReference type="GO" id="GO:1900376">
    <property type="term" value="P:regulation of secondary metabolite biosynthetic process"/>
    <property type="evidence" value="ECO:0007669"/>
    <property type="project" value="TreeGrafter"/>
</dbReference>
<dbReference type="Gene3D" id="1.10.10.10">
    <property type="entry name" value="Winged helix-like DNA-binding domain superfamily/Winged helix DNA-binding domain"/>
    <property type="match status" value="1"/>
</dbReference>
<dbReference type="EMBL" id="JXSQ01000033">
    <property type="protein sequence ID" value="KIP51493.1"/>
    <property type="molecule type" value="Genomic_DNA"/>
</dbReference>
<evidence type="ECO:0000256" key="2">
    <source>
        <dbReference type="ARBA" id="ARBA00007957"/>
    </source>
</evidence>
<feature type="binding site" evidence="11">
    <location>
        <position position="84"/>
    </location>
    <ligand>
        <name>Zn(2+)</name>
        <dbReference type="ChEBI" id="CHEBI:29105"/>
    </ligand>
</feature>
<name>A0A0D0IPT1_9MICO</name>
<evidence type="ECO:0000256" key="7">
    <source>
        <dbReference type="ARBA" id="ARBA00022833"/>
    </source>
</evidence>
<evidence type="ECO:0000256" key="5">
    <source>
        <dbReference type="ARBA" id="ARBA00022491"/>
    </source>
</evidence>
<comment type="similarity">
    <text evidence="2">Belongs to the Fur family.</text>
</comment>
<keyword evidence="14" id="KW-1185">Reference proteome</keyword>
<proteinExistence type="inferred from homology"/>
<dbReference type="InterPro" id="IPR036388">
    <property type="entry name" value="WH-like_DNA-bd_sf"/>
</dbReference>
<feature type="binding site" evidence="12">
    <location>
        <position position="78"/>
    </location>
    <ligand>
        <name>Fe cation</name>
        <dbReference type="ChEBI" id="CHEBI:24875"/>
    </ligand>
</feature>
<feature type="binding site" evidence="12">
    <location>
        <position position="99"/>
    </location>
    <ligand>
        <name>Fe cation</name>
        <dbReference type="ChEBI" id="CHEBI:24875"/>
    </ligand>
</feature>
<dbReference type="AlphaFoldDB" id="A0A0D0IPT1"/>
<reference evidence="13 14" key="1">
    <citation type="submission" date="2015-01" db="EMBL/GenBank/DDBJ databases">
        <title>Draft genome sequence of Leucobacter komagatae strain VKM ST2845.</title>
        <authorList>
            <person name="Karlyshev A.V."/>
            <person name="Kudryashova E.B."/>
        </authorList>
    </citation>
    <scope>NUCLEOTIDE SEQUENCE [LARGE SCALE GENOMIC DNA]</scope>
    <source>
        <strain evidence="13 14">VKM ST2845</strain>
    </source>
</reference>
<evidence type="ECO:0000256" key="1">
    <source>
        <dbReference type="ARBA" id="ARBA00004496"/>
    </source>
</evidence>
<dbReference type="CDD" id="cd07153">
    <property type="entry name" value="Fur_like"/>
    <property type="match status" value="1"/>
</dbReference>
<dbReference type="OrthoDB" id="8659436at2"/>
<gene>
    <name evidence="13" type="ORF">SD72_14960</name>
</gene>
<dbReference type="Proteomes" id="UP000032120">
    <property type="component" value="Unassembled WGS sequence"/>
</dbReference>
<dbReference type="GO" id="GO:0008270">
    <property type="term" value="F:zinc ion binding"/>
    <property type="evidence" value="ECO:0007669"/>
    <property type="project" value="TreeGrafter"/>
</dbReference>
<dbReference type="GO" id="GO:0000976">
    <property type="term" value="F:transcription cis-regulatory region binding"/>
    <property type="evidence" value="ECO:0007669"/>
    <property type="project" value="TreeGrafter"/>
</dbReference>
<dbReference type="Pfam" id="PF01475">
    <property type="entry name" value="FUR"/>
    <property type="match status" value="1"/>
</dbReference>
<dbReference type="InterPro" id="IPR043135">
    <property type="entry name" value="Fur_C"/>
</dbReference>
<evidence type="ECO:0000256" key="8">
    <source>
        <dbReference type="ARBA" id="ARBA00023015"/>
    </source>
</evidence>
<protein>
    <submittedName>
        <fullName evidence="13">Peptide ABC transporter substrate-binding protein</fullName>
    </submittedName>
</protein>
<evidence type="ECO:0000256" key="11">
    <source>
        <dbReference type="PIRSR" id="PIRSR602481-1"/>
    </source>
</evidence>
<feature type="binding site" evidence="12">
    <location>
        <position position="116"/>
    </location>
    <ligand>
        <name>Fe cation</name>
        <dbReference type="ChEBI" id="CHEBI:24875"/>
    </ligand>
</feature>
<comment type="subunit">
    <text evidence="3">Homodimer.</text>
</comment>
<dbReference type="GO" id="GO:0005829">
    <property type="term" value="C:cytosol"/>
    <property type="evidence" value="ECO:0007669"/>
    <property type="project" value="TreeGrafter"/>
</dbReference>
<evidence type="ECO:0000256" key="6">
    <source>
        <dbReference type="ARBA" id="ARBA00022723"/>
    </source>
</evidence>
<comment type="caution">
    <text evidence="13">The sequence shown here is derived from an EMBL/GenBank/DDBJ whole genome shotgun (WGS) entry which is preliminary data.</text>
</comment>
<keyword evidence="10" id="KW-0804">Transcription</keyword>
<dbReference type="PANTHER" id="PTHR33202:SF2">
    <property type="entry name" value="FERRIC UPTAKE REGULATION PROTEIN"/>
    <property type="match status" value="1"/>
</dbReference>
<keyword evidence="9" id="KW-0238">DNA-binding</keyword>
<feature type="binding site" evidence="11">
    <location>
        <position position="124"/>
    </location>
    <ligand>
        <name>Zn(2+)</name>
        <dbReference type="ChEBI" id="CHEBI:29105"/>
    </ligand>
</feature>
<sequence length="140" mass="15220">MQPKRNTWQREAVRVELVAAPGFVSAQELHRRLKDSGSAVGLATVYRALANLAEVGDADSLLSPEGETLFRSCETTEHHHHLVCRGCGDTRELAATVVEEWANRVGAQHGFTDIGHVVDLFGYCPACTAKRSAEHTPAAE</sequence>
<dbReference type="InterPro" id="IPR002481">
    <property type="entry name" value="FUR"/>
</dbReference>
<dbReference type="InterPro" id="IPR036390">
    <property type="entry name" value="WH_DNA-bd_sf"/>
</dbReference>
<dbReference type="RefSeq" id="WP_042545275.1">
    <property type="nucleotide sequence ID" value="NZ_JXSQ01000033.1"/>
</dbReference>
<organism evidence="13 14">
    <name type="scientific">Leucobacter komagatae</name>
    <dbReference type="NCBI Taxonomy" id="55969"/>
    <lineage>
        <taxon>Bacteria</taxon>
        <taxon>Bacillati</taxon>
        <taxon>Actinomycetota</taxon>
        <taxon>Actinomycetes</taxon>
        <taxon>Micrococcales</taxon>
        <taxon>Microbacteriaceae</taxon>
        <taxon>Leucobacter</taxon>
    </lineage>
</organism>
<keyword evidence="6 11" id="KW-0479">Metal-binding</keyword>
<dbReference type="SUPFAM" id="SSF46785">
    <property type="entry name" value="Winged helix' DNA-binding domain"/>
    <property type="match status" value="1"/>
</dbReference>
<evidence type="ECO:0000313" key="14">
    <source>
        <dbReference type="Proteomes" id="UP000032120"/>
    </source>
</evidence>
<dbReference type="Gene3D" id="3.30.1490.190">
    <property type="match status" value="1"/>
</dbReference>
<evidence type="ECO:0000256" key="4">
    <source>
        <dbReference type="ARBA" id="ARBA00022490"/>
    </source>
</evidence>
<feature type="binding site" evidence="11">
    <location>
        <position position="127"/>
    </location>
    <ligand>
        <name>Zn(2+)</name>
        <dbReference type="ChEBI" id="CHEBI:29105"/>
    </ligand>
</feature>
<evidence type="ECO:0000313" key="13">
    <source>
        <dbReference type="EMBL" id="KIP51493.1"/>
    </source>
</evidence>
<dbReference type="GO" id="GO:0045892">
    <property type="term" value="P:negative regulation of DNA-templated transcription"/>
    <property type="evidence" value="ECO:0007669"/>
    <property type="project" value="TreeGrafter"/>
</dbReference>
<keyword evidence="12" id="KW-0408">Iron</keyword>
<keyword evidence="8" id="KW-0805">Transcription regulation</keyword>
<evidence type="ECO:0000256" key="12">
    <source>
        <dbReference type="PIRSR" id="PIRSR602481-2"/>
    </source>
</evidence>
<comment type="subcellular location">
    <subcellularLocation>
        <location evidence="1">Cytoplasm</location>
    </subcellularLocation>
</comment>
<evidence type="ECO:0000256" key="9">
    <source>
        <dbReference type="ARBA" id="ARBA00023125"/>
    </source>
</evidence>
<comment type="cofactor">
    <cofactor evidence="11">
        <name>Zn(2+)</name>
        <dbReference type="ChEBI" id="CHEBI:29105"/>
    </cofactor>
    <text evidence="11">Binds 1 zinc ion per subunit.</text>
</comment>
<keyword evidence="5" id="KW-0678">Repressor</keyword>
<dbReference type="PANTHER" id="PTHR33202">
    <property type="entry name" value="ZINC UPTAKE REGULATION PROTEIN"/>
    <property type="match status" value="1"/>
</dbReference>
<comment type="cofactor">
    <cofactor evidence="12">
        <name>Mn(2+)</name>
        <dbReference type="ChEBI" id="CHEBI:29035"/>
    </cofactor>
    <cofactor evidence="12">
        <name>Fe(2+)</name>
        <dbReference type="ChEBI" id="CHEBI:29033"/>
    </cofactor>
    <text evidence="12">Binds 1 Mn(2+) or Fe(2+) ion per subunit.</text>
</comment>
<accession>A0A0D0IPT1</accession>
<keyword evidence="7 11" id="KW-0862">Zinc</keyword>
<feature type="binding site" evidence="11">
    <location>
        <position position="87"/>
    </location>
    <ligand>
        <name>Zn(2+)</name>
        <dbReference type="ChEBI" id="CHEBI:29105"/>
    </ligand>
</feature>
<dbReference type="GO" id="GO:0003700">
    <property type="term" value="F:DNA-binding transcription factor activity"/>
    <property type="evidence" value="ECO:0007669"/>
    <property type="project" value="InterPro"/>
</dbReference>